<dbReference type="AlphaFoldDB" id="A0A9X9X8Y4"/>
<comment type="caution">
    <text evidence="1">The sequence shown here is derived from an EMBL/GenBank/DDBJ whole genome shotgun (WGS) entry which is preliminary data.</text>
</comment>
<protein>
    <recommendedName>
        <fullName evidence="3">LysM domain-containing protein</fullName>
    </recommendedName>
</protein>
<reference evidence="1" key="1">
    <citation type="submission" date="2020-01" db="EMBL/GenBank/DDBJ databases">
        <authorList>
            <person name="Rat A."/>
        </authorList>
    </citation>
    <scope>NUCLEOTIDE SEQUENCE</scope>
    <source>
        <strain evidence="1">LMG 31228</strain>
    </source>
</reference>
<accession>A0A9X9X8Y4</accession>
<keyword evidence="2" id="KW-1185">Reference proteome</keyword>
<reference evidence="1" key="2">
    <citation type="journal article" date="2021" name="Syst. Appl. Microbiol.">
        <title>Roseomonas hellenica sp. nov., isolated from roots of wild-growing Alkanna tinctoria.</title>
        <authorList>
            <person name="Rat A."/>
            <person name="Naranjo H.D."/>
            <person name="Lebbe L."/>
            <person name="Cnockaert M."/>
            <person name="Krigas N."/>
            <person name="Grigoriadou K."/>
            <person name="Maloupa E."/>
            <person name="Willems A."/>
        </authorList>
    </citation>
    <scope>NUCLEOTIDE SEQUENCE</scope>
    <source>
        <strain evidence="1">LMG 31228</strain>
    </source>
</reference>
<dbReference type="Proteomes" id="UP001138709">
    <property type="component" value="Unassembled WGS sequence"/>
</dbReference>
<dbReference type="EMBL" id="JAAEDL010000005">
    <property type="protein sequence ID" value="MBR0680170.1"/>
    <property type="molecule type" value="Genomic_DNA"/>
</dbReference>
<organism evidence="1 2">
    <name type="scientific">Neoroseomonas eburnea</name>
    <dbReference type="NCBI Taxonomy" id="1346889"/>
    <lineage>
        <taxon>Bacteria</taxon>
        <taxon>Pseudomonadati</taxon>
        <taxon>Pseudomonadota</taxon>
        <taxon>Alphaproteobacteria</taxon>
        <taxon>Acetobacterales</taxon>
        <taxon>Acetobacteraceae</taxon>
        <taxon>Neoroseomonas</taxon>
    </lineage>
</organism>
<evidence type="ECO:0000313" key="2">
    <source>
        <dbReference type="Proteomes" id="UP001138709"/>
    </source>
</evidence>
<sequence length="93" mass="10518">MFDRGSRYEAVPDATYVTKDGRAIRHKRLRLIPPPGGAAEHVLRQEERLDRVAFAWFGDARQWWRIADANDALDPAELEAEPGRLLAIPAPGR</sequence>
<proteinExistence type="predicted"/>
<name>A0A9X9X8Y4_9PROT</name>
<evidence type="ECO:0000313" key="1">
    <source>
        <dbReference type="EMBL" id="MBR0680170.1"/>
    </source>
</evidence>
<evidence type="ECO:0008006" key="3">
    <source>
        <dbReference type="Google" id="ProtNLM"/>
    </source>
</evidence>
<gene>
    <name evidence="1" type="ORF">GXW74_06705</name>
</gene>
<dbReference type="RefSeq" id="WP_211845707.1">
    <property type="nucleotide sequence ID" value="NZ_JAAEDL010000005.1"/>
</dbReference>